<gene>
    <name evidence="4" type="ORF">B7P43_G07615</name>
</gene>
<keyword evidence="5" id="KW-1185">Reference proteome</keyword>
<dbReference type="InterPro" id="IPR004156">
    <property type="entry name" value="OATP"/>
</dbReference>
<feature type="transmembrane region" description="Helical" evidence="3">
    <location>
        <begin position="419"/>
        <end position="438"/>
    </location>
</feature>
<feature type="transmembrane region" description="Helical" evidence="3">
    <location>
        <begin position="458"/>
        <end position="479"/>
    </location>
</feature>
<dbReference type="GO" id="GO:0015347">
    <property type="term" value="F:sodium-independent organic anion transmembrane transporter activity"/>
    <property type="evidence" value="ECO:0007669"/>
    <property type="project" value="TreeGrafter"/>
</dbReference>
<keyword evidence="1" id="KW-1015">Disulfide bond</keyword>
<feature type="compositionally biased region" description="Acidic residues" evidence="2">
    <location>
        <begin position="74"/>
        <end position="83"/>
    </location>
</feature>
<evidence type="ECO:0000256" key="1">
    <source>
        <dbReference type="ARBA" id="ARBA00023157"/>
    </source>
</evidence>
<feature type="transmembrane region" description="Helical" evidence="3">
    <location>
        <begin position="167"/>
        <end position="186"/>
    </location>
</feature>
<evidence type="ECO:0008006" key="6">
    <source>
        <dbReference type="Google" id="ProtNLM"/>
    </source>
</evidence>
<feature type="transmembrane region" description="Helical" evidence="3">
    <location>
        <begin position="355"/>
        <end position="375"/>
    </location>
</feature>
<keyword evidence="3" id="KW-0812">Transmembrane</keyword>
<dbReference type="Pfam" id="PF03137">
    <property type="entry name" value="OATP"/>
    <property type="match status" value="1"/>
</dbReference>
<organism evidence="4 5">
    <name type="scientific">Cryptotermes secundus</name>
    <dbReference type="NCBI Taxonomy" id="105785"/>
    <lineage>
        <taxon>Eukaryota</taxon>
        <taxon>Metazoa</taxon>
        <taxon>Ecdysozoa</taxon>
        <taxon>Arthropoda</taxon>
        <taxon>Hexapoda</taxon>
        <taxon>Insecta</taxon>
        <taxon>Pterygota</taxon>
        <taxon>Neoptera</taxon>
        <taxon>Polyneoptera</taxon>
        <taxon>Dictyoptera</taxon>
        <taxon>Blattodea</taxon>
        <taxon>Blattoidea</taxon>
        <taxon>Termitoidae</taxon>
        <taxon>Kalotermitidae</taxon>
        <taxon>Cryptotermitinae</taxon>
        <taxon>Cryptotermes</taxon>
    </lineage>
</organism>
<evidence type="ECO:0000313" key="4">
    <source>
        <dbReference type="EMBL" id="PNF14776.1"/>
    </source>
</evidence>
<name>A0A2J7PEM1_9NEOP</name>
<comment type="caution">
    <text evidence="4">The sequence shown here is derived from an EMBL/GenBank/DDBJ whole genome shotgun (WGS) entry which is preliminary data.</text>
</comment>
<dbReference type="SUPFAM" id="SSF103473">
    <property type="entry name" value="MFS general substrate transporter"/>
    <property type="match status" value="1"/>
</dbReference>
<dbReference type="Proteomes" id="UP000235965">
    <property type="component" value="Unassembled WGS sequence"/>
</dbReference>
<dbReference type="EMBL" id="NEVH01026092">
    <property type="protein sequence ID" value="PNF14776.1"/>
    <property type="molecule type" value="Genomic_DNA"/>
</dbReference>
<proteinExistence type="predicted"/>
<evidence type="ECO:0000256" key="3">
    <source>
        <dbReference type="SAM" id="Phobius"/>
    </source>
</evidence>
<dbReference type="PANTHER" id="PTHR11388">
    <property type="entry name" value="ORGANIC ANION TRANSPORTER"/>
    <property type="match status" value="1"/>
</dbReference>
<dbReference type="Gene3D" id="1.20.1250.20">
    <property type="entry name" value="MFS general substrate transporter like domains"/>
    <property type="match status" value="1"/>
</dbReference>
<dbReference type="InParanoid" id="A0A2J7PEM1"/>
<reference evidence="4 5" key="1">
    <citation type="submission" date="2017-12" db="EMBL/GenBank/DDBJ databases">
        <title>Hemimetabolous genomes reveal molecular basis of termite eusociality.</title>
        <authorList>
            <person name="Harrison M.C."/>
            <person name="Jongepier E."/>
            <person name="Robertson H.M."/>
            <person name="Arning N."/>
            <person name="Bitard-Feildel T."/>
            <person name="Chao H."/>
            <person name="Childers C.P."/>
            <person name="Dinh H."/>
            <person name="Doddapaneni H."/>
            <person name="Dugan S."/>
            <person name="Gowin J."/>
            <person name="Greiner C."/>
            <person name="Han Y."/>
            <person name="Hu H."/>
            <person name="Hughes D.S.T."/>
            <person name="Huylmans A.-K."/>
            <person name="Kemena C."/>
            <person name="Kremer L.P.M."/>
            <person name="Lee S.L."/>
            <person name="Lopez-Ezquerra A."/>
            <person name="Mallet L."/>
            <person name="Monroy-Kuhn J.M."/>
            <person name="Moser A."/>
            <person name="Murali S.C."/>
            <person name="Muzny D.M."/>
            <person name="Otani S."/>
            <person name="Piulachs M.-D."/>
            <person name="Poelchau M."/>
            <person name="Qu J."/>
            <person name="Schaub F."/>
            <person name="Wada-Katsumata A."/>
            <person name="Worley K.C."/>
            <person name="Xie Q."/>
            <person name="Ylla G."/>
            <person name="Poulsen M."/>
            <person name="Gibbs R.A."/>
            <person name="Schal C."/>
            <person name="Richards S."/>
            <person name="Belles X."/>
            <person name="Korb J."/>
            <person name="Bornberg-Bauer E."/>
        </authorList>
    </citation>
    <scope>NUCLEOTIDE SEQUENCE [LARGE SCALE GENOMIC DNA]</scope>
    <source>
        <tissue evidence="4">Whole body</tissue>
    </source>
</reference>
<accession>A0A2J7PEM1</accession>
<keyword evidence="3" id="KW-0472">Membrane</keyword>
<protein>
    <recommendedName>
        <fullName evidence="6">Solute carrier organic anion transporter family member</fullName>
    </recommendedName>
</protein>
<feature type="compositionally biased region" description="Polar residues" evidence="2">
    <location>
        <begin position="26"/>
        <end position="50"/>
    </location>
</feature>
<dbReference type="CDD" id="cd17336">
    <property type="entry name" value="MFS_SLCO_OATP"/>
    <property type="match status" value="1"/>
</dbReference>
<dbReference type="STRING" id="105785.A0A2J7PEM1"/>
<evidence type="ECO:0000256" key="2">
    <source>
        <dbReference type="SAM" id="MobiDB-lite"/>
    </source>
</evidence>
<feature type="region of interest" description="Disordered" evidence="2">
    <location>
        <begin position="74"/>
        <end position="95"/>
    </location>
</feature>
<dbReference type="AlphaFoldDB" id="A0A2J7PEM1"/>
<feature type="compositionally biased region" description="Basic and acidic residues" evidence="2">
    <location>
        <begin position="1"/>
        <end position="12"/>
    </location>
</feature>
<dbReference type="EMBL" id="NEVH01026092">
    <property type="protein sequence ID" value="PNF14775.1"/>
    <property type="molecule type" value="Genomic_DNA"/>
</dbReference>
<dbReference type="GO" id="GO:0016323">
    <property type="term" value="C:basolateral plasma membrane"/>
    <property type="evidence" value="ECO:0007669"/>
    <property type="project" value="TreeGrafter"/>
</dbReference>
<dbReference type="InterPro" id="IPR036259">
    <property type="entry name" value="MFS_trans_sf"/>
</dbReference>
<dbReference type="OrthoDB" id="5062115at2759"/>
<keyword evidence="3" id="KW-1133">Transmembrane helix</keyword>
<dbReference type="GO" id="GO:0043252">
    <property type="term" value="P:sodium-independent organic anion transport"/>
    <property type="evidence" value="ECO:0007669"/>
    <property type="project" value="TreeGrafter"/>
</dbReference>
<feature type="transmembrane region" description="Helical" evidence="3">
    <location>
        <begin position="307"/>
        <end position="326"/>
    </location>
</feature>
<feature type="transmembrane region" description="Helical" evidence="3">
    <location>
        <begin position="272"/>
        <end position="295"/>
    </location>
</feature>
<evidence type="ECO:0000313" key="5">
    <source>
        <dbReference type="Proteomes" id="UP000235965"/>
    </source>
</evidence>
<sequence>MAESEFSQKRYDTTCPQDTIRELPNSGKQNGSASSQQVPSSRNHVSSEDGSTLGKVNVTDMDDGNQRVLEREGEELQPLEAEEEQARNASQPHRRADGWMEYERDTTCGIGGFEPWWLQKLSSKKSYVLVYGLIGTCDVAVGSYFVATISTIEKRFKIPSRTSGMILSAWDIGVLSCTLVVSYLGSRGHKTRWVAGGTLLTSLACFMQLIPHLIFGPGQDALELTSEYGASFSTNLSNTSLMKEQSQVVACRSEYEDEEDCSLGSFSSVPTIIFVAAFFMIGIGNSVYNTLGISYLDDNTRKNKMPLLLAVWQCIRMLGPTVGYLYGSYALHQYVATSVNPVITTEDPRWIGAWWHAWGPFGAVRLLLALVLALFPRKLPRAAQRAMAATGSREPDSWNREKSFRDFKMALRRLTKNKVLIFNSFSSVFFMIGFTGYWTFMPKYMETQFRQSASRSSLITGSIGLVFSAMGIVASGAVISRFKPRARYLAGWNVMVEILEVIGHLSYGFLTCTVDDLHGEMKPDHRLFSIANSF</sequence>
<feature type="region of interest" description="Disordered" evidence="2">
    <location>
        <begin position="1"/>
        <end position="62"/>
    </location>
</feature>
<feature type="transmembrane region" description="Helical" evidence="3">
    <location>
        <begin position="193"/>
        <end position="215"/>
    </location>
</feature>
<feature type="transmembrane region" description="Helical" evidence="3">
    <location>
        <begin position="128"/>
        <end position="147"/>
    </location>
</feature>
<dbReference type="PANTHER" id="PTHR11388:SF76">
    <property type="entry name" value="SOLUTE CARRIER ORGANIC ANION TRANSPORTER FAMILY MEMBER"/>
    <property type="match status" value="1"/>
</dbReference>